<dbReference type="AlphaFoldDB" id="A0A9P0EL12"/>
<reference evidence="1" key="1">
    <citation type="submission" date="2021-10" db="EMBL/GenBank/DDBJ databases">
        <authorList>
            <person name="Piombo E."/>
        </authorList>
    </citation>
    <scope>NUCLEOTIDE SEQUENCE</scope>
</reference>
<accession>A0A9P0EL12</accession>
<keyword evidence="2" id="KW-1185">Reference proteome</keyword>
<evidence type="ECO:0000313" key="1">
    <source>
        <dbReference type="EMBL" id="CAH0051265.1"/>
    </source>
</evidence>
<name>A0A9P0EL12_9HYPO</name>
<gene>
    <name evidence="1" type="ORF">CSOL1703_00014586</name>
</gene>
<sequence length="82" mass="9190">MTTASVRRGKITRQVEEYLMVISKHFKSFLTGFGESPFSPFQLSRVSEVTNLINQMAKKKAEAIVELIRKAEPTAGKPQASF</sequence>
<protein>
    <submittedName>
        <fullName evidence="1">Uncharacterized protein</fullName>
    </submittedName>
</protein>
<proteinExistence type="predicted"/>
<dbReference type="OrthoDB" id="10415843at2759"/>
<dbReference type="EMBL" id="CABFOC020000040">
    <property type="protein sequence ID" value="CAH0051265.1"/>
    <property type="molecule type" value="Genomic_DNA"/>
</dbReference>
<evidence type="ECO:0000313" key="2">
    <source>
        <dbReference type="Proteomes" id="UP000775872"/>
    </source>
</evidence>
<organism evidence="1 2">
    <name type="scientific">Clonostachys solani</name>
    <dbReference type="NCBI Taxonomy" id="160281"/>
    <lineage>
        <taxon>Eukaryota</taxon>
        <taxon>Fungi</taxon>
        <taxon>Dikarya</taxon>
        <taxon>Ascomycota</taxon>
        <taxon>Pezizomycotina</taxon>
        <taxon>Sordariomycetes</taxon>
        <taxon>Hypocreomycetidae</taxon>
        <taxon>Hypocreales</taxon>
        <taxon>Bionectriaceae</taxon>
        <taxon>Clonostachys</taxon>
    </lineage>
</organism>
<comment type="caution">
    <text evidence="1">The sequence shown here is derived from an EMBL/GenBank/DDBJ whole genome shotgun (WGS) entry which is preliminary data.</text>
</comment>
<dbReference type="Proteomes" id="UP000775872">
    <property type="component" value="Unassembled WGS sequence"/>
</dbReference>